<evidence type="ECO:0000256" key="2">
    <source>
        <dbReference type="ARBA" id="ARBA00023180"/>
    </source>
</evidence>
<proteinExistence type="predicted"/>
<protein>
    <submittedName>
        <fullName evidence="4">Sulfotransferase domain protein</fullName>
    </submittedName>
</protein>
<reference evidence="4 5" key="1">
    <citation type="submission" date="2019-02" db="EMBL/GenBank/DDBJ databases">
        <title>Deep-cultivation of Planctomycetes and their phenomic and genomic characterization uncovers novel biology.</title>
        <authorList>
            <person name="Wiegand S."/>
            <person name="Jogler M."/>
            <person name="Boedeker C."/>
            <person name="Pinto D."/>
            <person name="Vollmers J."/>
            <person name="Rivas-Marin E."/>
            <person name="Kohn T."/>
            <person name="Peeters S.H."/>
            <person name="Heuer A."/>
            <person name="Rast P."/>
            <person name="Oberbeckmann S."/>
            <person name="Bunk B."/>
            <person name="Jeske O."/>
            <person name="Meyerdierks A."/>
            <person name="Storesund J.E."/>
            <person name="Kallscheuer N."/>
            <person name="Luecker S."/>
            <person name="Lage O.M."/>
            <person name="Pohl T."/>
            <person name="Merkel B.J."/>
            <person name="Hornburger P."/>
            <person name="Mueller R.-W."/>
            <person name="Bruemmer F."/>
            <person name="Labrenz M."/>
            <person name="Spormann A.M."/>
            <person name="Op Den Camp H."/>
            <person name="Overmann J."/>
            <person name="Amann R."/>
            <person name="Jetten M.S.M."/>
            <person name="Mascher T."/>
            <person name="Medema M.H."/>
            <person name="Devos D.P."/>
            <person name="Kaster A.-K."/>
            <person name="Ovreas L."/>
            <person name="Rohde M."/>
            <person name="Galperin M.Y."/>
            <person name="Jogler C."/>
        </authorList>
    </citation>
    <scope>NUCLEOTIDE SEQUENCE [LARGE SCALE GENOMIC DNA]</scope>
    <source>
        <strain evidence="4 5">Pla123a</strain>
    </source>
</reference>
<comment type="caution">
    <text evidence="4">The sequence shown here is derived from an EMBL/GenBank/DDBJ whole genome shotgun (WGS) entry which is preliminary data.</text>
</comment>
<dbReference type="InterPro" id="IPR000863">
    <property type="entry name" value="Sulfotransferase_dom"/>
</dbReference>
<evidence type="ECO:0000256" key="1">
    <source>
        <dbReference type="ARBA" id="ARBA00022679"/>
    </source>
</evidence>
<organism evidence="4 5">
    <name type="scientific">Posidoniimonas polymericola</name>
    <dbReference type="NCBI Taxonomy" id="2528002"/>
    <lineage>
        <taxon>Bacteria</taxon>
        <taxon>Pseudomonadati</taxon>
        <taxon>Planctomycetota</taxon>
        <taxon>Planctomycetia</taxon>
        <taxon>Pirellulales</taxon>
        <taxon>Lacipirellulaceae</taxon>
        <taxon>Posidoniimonas</taxon>
    </lineage>
</organism>
<dbReference type="EMBL" id="SJPO01000002">
    <property type="protein sequence ID" value="TWT78411.1"/>
    <property type="molecule type" value="Genomic_DNA"/>
</dbReference>
<evidence type="ECO:0000313" key="5">
    <source>
        <dbReference type="Proteomes" id="UP000318478"/>
    </source>
</evidence>
<keyword evidence="1 4" id="KW-0808">Transferase</keyword>
<dbReference type="Pfam" id="PF00685">
    <property type="entry name" value="Sulfotransfer_1"/>
    <property type="match status" value="1"/>
</dbReference>
<dbReference type="GO" id="GO:0008146">
    <property type="term" value="F:sulfotransferase activity"/>
    <property type="evidence" value="ECO:0007669"/>
    <property type="project" value="InterPro"/>
</dbReference>
<evidence type="ECO:0000313" key="4">
    <source>
        <dbReference type="EMBL" id="TWT78411.1"/>
    </source>
</evidence>
<dbReference type="SUPFAM" id="SSF52540">
    <property type="entry name" value="P-loop containing nucleoside triphosphate hydrolases"/>
    <property type="match status" value="1"/>
</dbReference>
<dbReference type="PANTHER" id="PTHR10605:SF56">
    <property type="entry name" value="BIFUNCTIONAL HEPARAN SULFATE N-DEACETYLASE_N-SULFOTRANSFERASE"/>
    <property type="match status" value="1"/>
</dbReference>
<dbReference type="AlphaFoldDB" id="A0A5C5YUA4"/>
<sequence length="262" mass="30259">MKCGTTSLHDYLSRHPSFSMSQPKELDFFVGRCSSNSMEWYCSHFDASKQFRGESSQNYTKAHSPLYAGAAERVASVLPNCKLIYLVRDPIARYQSHKLETLYGETRRDIAWAKENNHYVKTGLYYYQLSHYLNYFSLEQVMVVDLADLKDRRLDTMNAIFRFLGASELDNPGVFDFQSNSFAEKVAPRFIRENIAYRVANRIAPKLTASVFSSDRVRRTLMPNSRPTPLTEGEKDRLSSIFEPDVNKLRKLLGRDFSDWAV</sequence>
<keyword evidence="5" id="KW-1185">Reference proteome</keyword>
<gene>
    <name evidence="4" type="ORF">Pla123a_12020</name>
</gene>
<evidence type="ECO:0000259" key="3">
    <source>
        <dbReference type="Pfam" id="PF00685"/>
    </source>
</evidence>
<dbReference type="PANTHER" id="PTHR10605">
    <property type="entry name" value="HEPARAN SULFATE SULFOTRANSFERASE"/>
    <property type="match status" value="1"/>
</dbReference>
<dbReference type="Gene3D" id="3.40.50.300">
    <property type="entry name" value="P-loop containing nucleotide triphosphate hydrolases"/>
    <property type="match status" value="1"/>
</dbReference>
<name>A0A5C5YUA4_9BACT</name>
<accession>A0A5C5YUA4</accession>
<dbReference type="InterPro" id="IPR037359">
    <property type="entry name" value="NST/OST"/>
</dbReference>
<keyword evidence="2" id="KW-0325">Glycoprotein</keyword>
<dbReference type="InterPro" id="IPR027417">
    <property type="entry name" value="P-loop_NTPase"/>
</dbReference>
<dbReference type="Proteomes" id="UP000318478">
    <property type="component" value="Unassembled WGS sequence"/>
</dbReference>
<feature type="domain" description="Sulfotransferase" evidence="3">
    <location>
        <begin position="2"/>
        <end position="167"/>
    </location>
</feature>